<dbReference type="InterPro" id="IPR011257">
    <property type="entry name" value="DNA_glycosylase"/>
</dbReference>
<keyword evidence="17" id="KW-1185">Reference proteome</keyword>
<dbReference type="InterPro" id="IPR029119">
    <property type="entry name" value="MutY_C"/>
</dbReference>
<feature type="domain" description="HhH-GPD" evidence="15">
    <location>
        <begin position="53"/>
        <end position="204"/>
    </location>
</feature>
<dbReference type="GO" id="GO:0034039">
    <property type="term" value="F:8-oxo-7,8-dihydroguanine DNA N-glycosylase activity"/>
    <property type="evidence" value="ECO:0007669"/>
    <property type="project" value="TreeGrafter"/>
</dbReference>
<evidence type="ECO:0000313" key="17">
    <source>
        <dbReference type="Proteomes" id="UP000593890"/>
    </source>
</evidence>
<keyword evidence="13 14" id="KW-0326">Glycosidase</keyword>
<comment type="similarity">
    <text evidence="3 14">Belongs to the Nth/MutY family.</text>
</comment>
<protein>
    <recommendedName>
        <fullName evidence="5 14">Adenine DNA glycosylase</fullName>
        <ecNumber evidence="4 14">3.2.2.31</ecNumber>
    </recommendedName>
</protein>
<dbReference type="EMBL" id="AP023321">
    <property type="protein sequence ID" value="BCI61276.1"/>
    <property type="molecule type" value="Genomic_DNA"/>
</dbReference>
<dbReference type="GO" id="GO:0035485">
    <property type="term" value="F:adenine/guanine mispair binding"/>
    <property type="evidence" value="ECO:0007669"/>
    <property type="project" value="TreeGrafter"/>
</dbReference>
<evidence type="ECO:0000256" key="2">
    <source>
        <dbReference type="ARBA" id="ARBA00002933"/>
    </source>
</evidence>
<dbReference type="Pfam" id="PF14815">
    <property type="entry name" value="NUDIX_4"/>
    <property type="match status" value="1"/>
</dbReference>
<dbReference type="Pfam" id="PF00633">
    <property type="entry name" value="HHH"/>
    <property type="match status" value="1"/>
</dbReference>
<dbReference type="SMART" id="SM00478">
    <property type="entry name" value="ENDO3c"/>
    <property type="match status" value="1"/>
</dbReference>
<dbReference type="SUPFAM" id="SSF55811">
    <property type="entry name" value="Nudix"/>
    <property type="match status" value="1"/>
</dbReference>
<comment type="catalytic activity">
    <reaction evidence="1 14">
        <text>Hydrolyzes free adenine bases from 7,8-dihydro-8-oxoguanine:adenine mismatched double-stranded DNA, leaving an apurinic site.</text>
        <dbReference type="EC" id="3.2.2.31"/>
    </reaction>
</comment>
<evidence type="ECO:0000256" key="8">
    <source>
        <dbReference type="ARBA" id="ARBA00022763"/>
    </source>
</evidence>
<organism evidence="16 17">
    <name type="scientific">Solibaculum mannosilyticum</name>
    <dbReference type="NCBI Taxonomy" id="2780922"/>
    <lineage>
        <taxon>Bacteria</taxon>
        <taxon>Bacillati</taxon>
        <taxon>Bacillota</taxon>
        <taxon>Clostridia</taxon>
        <taxon>Eubacteriales</taxon>
        <taxon>Oscillospiraceae</taxon>
        <taxon>Solibaculum</taxon>
    </lineage>
</organism>
<name>A0A7I8D383_9FIRM</name>
<dbReference type="Proteomes" id="UP000593890">
    <property type="component" value="Chromosome"/>
</dbReference>
<dbReference type="Gene3D" id="1.10.340.30">
    <property type="entry name" value="Hypothetical protein, domain 2"/>
    <property type="match status" value="1"/>
</dbReference>
<evidence type="ECO:0000256" key="13">
    <source>
        <dbReference type="ARBA" id="ARBA00023295"/>
    </source>
</evidence>
<dbReference type="Pfam" id="PF00730">
    <property type="entry name" value="HhH-GPD"/>
    <property type="match status" value="1"/>
</dbReference>
<dbReference type="GO" id="GO:0051539">
    <property type="term" value="F:4 iron, 4 sulfur cluster binding"/>
    <property type="evidence" value="ECO:0007669"/>
    <property type="project" value="UniProtKB-UniRule"/>
</dbReference>
<dbReference type="GO" id="GO:0000701">
    <property type="term" value="F:purine-specific mismatch base pair DNA N-glycosylase activity"/>
    <property type="evidence" value="ECO:0007669"/>
    <property type="project" value="UniProtKB-EC"/>
</dbReference>
<comment type="function">
    <text evidence="2">Adenine glycosylase active on G-A mispairs. MutY also corrects error-prone DNA synthesis past GO lesions which are due to the oxidatively damaged form of guanine: 7,8-dihydro-8-oxoguanine (8-oxo-dGTP).</text>
</comment>
<dbReference type="CDD" id="cd03431">
    <property type="entry name" value="NUDIX_DNA_Glycosylase_C-MutY"/>
    <property type="match status" value="1"/>
</dbReference>
<dbReference type="FunFam" id="1.10.340.30:FF:000002">
    <property type="entry name" value="Adenine DNA glycosylase"/>
    <property type="match status" value="1"/>
</dbReference>
<dbReference type="KEGG" id="sman:C12CBH8_19150"/>
<dbReference type="GO" id="GO:0006298">
    <property type="term" value="P:mismatch repair"/>
    <property type="evidence" value="ECO:0007669"/>
    <property type="project" value="TreeGrafter"/>
</dbReference>
<reference evidence="17" key="1">
    <citation type="submission" date="2020-07" db="EMBL/GenBank/DDBJ databases">
        <title>Complete genome sequencing of Clostridia bacterium strain 12CBH8.</title>
        <authorList>
            <person name="Sakamoto M."/>
            <person name="Murakami T."/>
            <person name="Mori H."/>
        </authorList>
    </citation>
    <scope>NUCLEOTIDE SEQUENCE [LARGE SCALE GENOMIC DNA]</scope>
    <source>
        <strain evidence="17">12CBH8</strain>
    </source>
</reference>
<keyword evidence="11" id="KW-0411">Iron-sulfur</keyword>
<dbReference type="InterPro" id="IPR000445">
    <property type="entry name" value="HhH_motif"/>
</dbReference>
<dbReference type="InterPro" id="IPR004036">
    <property type="entry name" value="Endonuclease-III-like_CS2"/>
</dbReference>
<dbReference type="CDD" id="cd00056">
    <property type="entry name" value="ENDO3c"/>
    <property type="match status" value="1"/>
</dbReference>
<keyword evidence="7" id="KW-0479">Metal-binding</keyword>
<sequence>MIKMKKQDEELIAQHPWLLDVSGPLLAWYDRQARILPWREQNTPYRVWVSEIMLQQTRVEAALPYFERFMQALPTIKDLADADPQLLLKLWEGLGYYNRVRNLQAAARAVVEKWDGNLPDQYDQLVSLPGIGDYTAGAIASIAYNRPIPAVDGNVLRVLSRLLASRADVTQPSVKKEMRSLAQAMIPSERAGDFNQALMELGAMVCLPNGAPRCDQCPVYHLCRGSQQGIAHELPVKPPKKQRRSIDLTVFILICEGNVLLRQRPKKGLLAGLWEFPHVEGWITAEEASRWVNQWGGKVLDNHALPKAQHIFSHLEWHMTAYKMLCTSFPAPKGYIWADRSQLSGQIALPSAFRAYSKHLPEWL</sequence>
<keyword evidence="10 14" id="KW-0408">Iron</keyword>
<dbReference type="GO" id="GO:0006284">
    <property type="term" value="P:base-excision repair"/>
    <property type="evidence" value="ECO:0007669"/>
    <property type="project" value="UniProtKB-UniRule"/>
</dbReference>
<evidence type="ECO:0000256" key="1">
    <source>
        <dbReference type="ARBA" id="ARBA00000843"/>
    </source>
</evidence>
<comment type="cofactor">
    <cofactor evidence="14">
        <name>[4Fe-4S] cluster</name>
        <dbReference type="ChEBI" id="CHEBI:49883"/>
    </cofactor>
    <text evidence="14">Binds 1 [4Fe-4S] cluster.</text>
</comment>
<accession>A0A7I8D383</accession>
<dbReference type="InterPro" id="IPR044298">
    <property type="entry name" value="MIG/MutY"/>
</dbReference>
<dbReference type="InterPro" id="IPR023170">
    <property type="entry name" value="HhH_base_excis_C"/>
</dbReference>
<dbReference type="AlphaFoldDB" id="A0A7I8D383"/>
<keyword evidence="6" id="KW-0004">4Fe-4S</keyword>
<dbReference type="InterPro" id="IPR005760">
    <property type="entry name" value="A/G_AdeGlyc_MutY"/>
</dbReference>
<dbReference type="Gene3D" id="1.10.1670.10">
    <property type="entry name" value="Helix-hairpin-Helix base-excision DNA repair enzymes (C-terminal)"/>
    <property type="match status" value="1"/>
</dbReference>
<dbReference type="PANTHER" id="PTHR42944">
    <property type="entry name" value="ADENINE DNA GLYCOSYLASE"/>
    <property type="match status" value="1"/>
</dbReference>
<evidence type="ECO:0000256" key="3">
    <source>
        <dbReference type="ARBA" id="ARBA00008343"/>
    </source>
</evidence>
<evidence type="ECO:0000256" key="6">
    <source>
        <dbReference type="ARBA" id="ARBA00022485"/>
    </source>
</evidence>
<dbReference type="PANTHER" id="PTHR42944:SF1">
    <property type="entry name" value="ADENINE DNA GLYCOSYLASE"/>
    <property type="match status" value="1"/>
</dbReference>
<dbReference type="GO" id="GO:0032357">
    <property type="term" value="F:oxidized purine DNA binding"/>
    <property type="evidence" value="ECO:0007669"/>
    <property type="project" value="TreeGrafter"/>
</dbReference>
<dbReference type="InterPro" id="IPR015797">
    <property type="entry name" value="NUDIX_hydrolase-like_dom_sf"/>
</dbReference>
<keyword evidence="12" id="KW-0234">DNA repair</keyword>
<gene>
    <name evidence="16" type="primary">mutY</name>
    <name evidence="16" type="ORF">C12CBH8_19150</name>
</gene>
<keyword evidence="9" id="KW-0378">Hydrolase</keyword>
<dbReference type="NCBIfam" id="TIGR01084">
    <property type="entry name" value="mutY"/>
    <property type="match status" value="1"/>
</dbReference>
<evidence type="ECO:0000256" key="11">
    <source>
        <dbReference type="ARBA" id="ARBA00023014"/>
    </source>
</evidence>
<dbReference type="GO" id="GO:0046872">
    <property type="term" value="F:metal ion binding"/>
    <property type="evidence" value="ECO:0007669"/>
    <property type="project" value="UniProtKB-UniRule"/>
</dbReference>
<evidence type="ECO:0000256" key="7">
    <source>
        <dbReference type="ARBA" id="ARBA00022723"/>
    </source>
</evidence>
<evidence type="ECO:0000256" key="4">
    <source>
        <dbReference type="ARBA" id="ARBA00012045"/>
    </source>
</evidence>
<dbReference type="Gene3D" id="3.90.79.10">
    <property type="entry name" value="Nucleoside Triphosphate Pyrophosphohydrolase"/>
    <property type="match status" value="1"/>
</dbReference>
<keyword evidence="8 14" id="KW-0227">DNA damage</keyword>
<evidence type="ECO:0000256" key="14">
    <source>
        <dbReference type="RuleBase" id="RU365096"/>
    </source>
</evidence>
<evidence type="ECO:0000259" key="15">
    <source>
        <dbReference type="SMART" id="SM00478"/>
    </source>
</evidence>
<dbReference type="InterPro" id="IPR003265">
    <property type="entry name" value="HhH-GPD_domain"/>
</dbReference>
<dbReference type="PROSITE" id="PS01155">
    <property type="entry name" value="ENDONUCLEASE_III_2"/>
    <property type="match status" value="1"/>
</dbReference>
<proteinExistence type="inferred from homology"/>
<evidence type="ECO:0000256" key="12">
    <source>
        <dbReference type="ARBA" id="ARBA00023204"/>
    </source>
</evidence>
<evidence type="ECO:0000256" key="9">
    <source>
        <dbReference type="ARBA" id="ARBA00022801"/>
    </source>
</evidence>
<dbReference type="SUPFAM" id="SSF48150">
    <property type="entry name" value="DNA-glycosylase"/>
    <property type="match status" value="1"/>
</dbReference>
<dbReference type="EC" id="3.2.2.31" evidence="4 14"/>
<evidence type="ECO:0000256" key="5">
    <source>
        <dbReference type="ARBA" id="ARBA00022023"/>
    </source>
</evidence>
<evidence type="ECO:0000256" key="10">
    <source>
        <dbReference type="ARBA" id="ARBA00023004"/>
    </source>
</evidence>
<evidence type="ECO:0000313" key="16">
    <source>
        <dbReference type="EMBL" id="BCI61276.1"/>
    </source>
</evidence>